<comment type="subcellular location">
    <subcellularLocation>
        <location evidence="2">Endoplasmic reticulum</location>
    </subcellularLocation>
    <subcellularLocation>
        <location evidence="1">Membrane</location>
        <topology evidence="1">Multi-pass membrane protein</topology>
    </subcellularLocation>
</comment>
<dbReference type="InterPro" id="IPR001104">
    <property type="entry name" value="3-oxo-5_a-steroid_4-DH_C"/>
</dbReference>
<comment type="similarity">
    <text evidence="3">Belongs to the steroid 5-alpha reductase family.</text>
</comment>
<dbReference type="Pfam" id="PF21696">
    <property type="entry name" value="TECR_N"/>
    <property type="match status" value="1"/>
</dbReference>
<reference evidence="13" key="1">
    <citation type="journal article" date="2013" name="Nat. Biotechnol.">
        <title>Chinese hamster genome sequenced from sorted chromosomes.</title>
        <authorList>
            <person name="Brinkrolf K."/>
            <person name="Rupp O."/>
            <person name="Laux H."/>
            <person name="Kollin F."/>
            <person name="Ernst W."/>
            <person name="Linke B."/>
            <person name="Kofler R."/>
            <person name="Romand S."/>
            <person name="Hesse F."/>
            <person name="Budach W.E."/>
            <person name="Galosy S."/>
            <person name="Muller D."/>
            <person name="Noll T."/>
            <person name="Wienberg J."/>
            <person name="Jostock T."/>
            <person name="Leonard M."/>
            <person name="Grillari J."/>
            <person name="Tauch A."/>
            <person name="Goesmann A."/>
            <person name="Helk B."/>
            <person name="Mott J.E."/>
            <person name="Puhler A."/>
            <person name="Borth N."/>
        </authorList>
    </citation>
    <scope>NUCLEOTIDE SEQUENCE [LARGE SCALE GENOMIC DNA]</scope>
    <source>
        <strain evidence="13">17A/GY</strain>
    </source>
</reference>
<dbReference type="Proteomes" id="UP000030759">
    <property type="component" value="Unassembled WGS sequence"/>
</dbReference>
<evidence type="ECO:0000256" key="6">
    <source>
        <dbReference type="ARBA" id="ARBA00022989"/>
    </source>
</evidence>
<evidence type="ECO:0000256" key="1">
    <source>
        <dbReference type="ARBA" id="ARBA00004141"/>
    </source>
</evidence>
<dbReference type="InterPro" id="IPR049127">
    <property type="entry name" value="TECR-like_N"/>
</dbReference>
<dbReference type="Gene3D" id="3.10.20.90">
    <property type="entry name" value="Phosphatidylinositol 3-kinase Catalytic Subunit, Chain A, domain 1"/>
    <property type="match status" value="1"/>
</dbReference>
<evidence type="ECO:0000256" key="9">
    <source>
        <dbReference type="SAM" id="Phobius"/>
    </source>
</evidence>
<gene>
    <name evidence="12" type="ORF">H671_3g9863</name>
</gene>
<evidence type="ECO:0000313" key="12">
    <source>
        <dbReference type="EMBL" id="ERE79096.1"/>
    </source>
</evidence>
<evidence type="ECO:0000259" key="10">
    <source>
        <dbReference type="Pfam" id="PF02544"/>
    </source>
</evidence>
<feature type="transmembrane region" description="Helical" evidence="9">
    <location>
        <begin position="104"/>
        <end position="126"/>
    </location>
</feature>
<evidence type="ECO:0000256" key="4">
    <source>
        <dbReference type="ARBA" id="ARBA00022692"/>
    </source>
</evidence>
<dbReference type="Pfam" id="PF02544">
    <property type="entry name" value="Steroid_dh"/>
    <property type="match status" value="1"/>
</dbReference>
<dbReference type="EMBL" id="KE672640">
    <property type="protein sequence ID" value="ERE79096.1"/>
    <property type="molecule type" value="Genomic_DNA"/>
</dbReference>
<dbReference type="GO" id="GO:0016020">
    <property type="term" value="C:membrane"/>
    <property type="evidence" value="ECO:0007669"/>
    <property type="project" value="UniProtKB-SubCell"/>
</dbReference>
<keyword evidence="4 9" id="KW-0812">Transmembrane</keyword>
<dbReference type="InterPro" id="IPR039357">
    <property type="entry name" value="SRD5A/TECR"/>
</dbReference>
<evidence type="ECO:0000256" key="7">
    <source>
        <dbReference type="ARBA" id="ARBA00023002"/>
    </source>
</evidence>
<feature type="transmembrane region" description="Helical" evidence="9">
    <location>
        <begin position="185"/>
        <end position="203"/>
    </location>
</feature>
<name>A0A061ICK4_CRIGR</name>
<keyword evidence="6 9" id="KW-1133">Transmembrane helix</keyword>
<feature type="domain" description="TECR-like N-terminal" evidence="11">
    <location>
        <begin position="38"/>
        <end position="73"/>
    </location>
</feature>
<organism evidence="12 13">
    <name type="scientific">Cricetulus griseus</name>
    <name type="common">Chinese hamster</name>
    <name type="synonym">Cricetulus barabensis griseus</name>
    <dbReference type="NCBI Taxonomy" id="10029"/>
    <lineage>
        <taxon>Eukaryota</taxon>
        <taxon>Metazoa</taxon>
        <taxon>Chordata</taxon>
        <taxon>Craniata</taxon>
        <taxon>Vertebrata</taxon>
        <taxon>Euteleostomi</taxon>
        <taxon>Mammalia</taxon>
        <taxon>Eutheria</taxon>
        <taxon>Euarchontoglires</taxon>
        <taxon>Glires</taxon>
        <taxon>Rodentia</taxon>
        <taxon>Myomorpha</taxon>
        <taxon>Muroidea</taxon>
        <taxon>Cricetidae</taxon>
        <taxon>Cricetinae</taxon>
        <taxon>Cricetulus</taxon>
    </lineage>
</organism>
<dbReference type="GO" id="GO:0102758">
    <property type="term" value="F:very-long-chain enoyl-CoA reductase activity"/>
    <property type="evidence" value="ECO:0007669"/>
    <property type="project" value="UniProtKB-EC"/>
</dbReference>
<keyword evidence="7 12" id="KW-0560">Oxidoreductase</keyword>
<keyword evidence="5" id="KW-0256">Endoplasmic reticulum</keyword>
<dbReference type="GO" id="GO:0005783">
    <property type="term" value="C:endoplasmic reticulum"/>
    <property type="evidence" value="ECO:0007669"/>
    <property type="project" value="UniProtKB-SubCell"/>
</dbReference>
<accession>A0A061ICK4</accession>
<evidence type="ECO:0000256" key="2">
    <source>
        <dbReference type="ARBA" id="ARBA00004240"/>
    </source>
</evidence>
<evidence type="ECO:0000256" key="5">
    <source>
        <dbReference type="ARBA" id="ARBA00022824"/>
    </source>
</evidence>
<dbReference type="PANTHER" id="PTHR10556:SF31">
    <property type="entry name" value="VERY-LONG-CHAIN ENOYL-COA REDUCTASE"/>
    <property type="match status" value="1"/>
</dbReference>
<dbReference type="PANTHER" id="PTHR10556">
    <property type="entry name" value="3-OXO-5-ALPHA-STEROID 4-DEHYDROGENASE"/>
    <property type="match status" value="1"/>
</dbReference>
<evidence type="ECO:0000313" key="13">
    <source>
        <dbReference type="Proteomes" id="UP000030759"/>
    </source>
</evidence>
<evidence type="ECO:0000259" key="11">
    <source>
        <dbReference type="Pfam" id="PF21696"/>
    </source>
</evidence>
<evidence type="ECO:0000256" key="3">
    <source>
        <dbReference type="ARBA" id="ARBA00007742"/>
    </source>
</evidence>
<dbReference type="AlphaFoldDB" id="A0A061ICK4"/>
<proteinExistence type="inferred from homology"/>
<evidence type="ECO:0000256" key="8">
    <source>
        <dbReference type="ARBA" id="ARBA00023136"/>
    </source>
</evidence>
<sequence length="252" mass="29303">MDISLSMVAKEAHQGLDGLPMPVPHKIAKKHKKAVLFFEVEILDAKTREKLCFLDKVEPQATIAEIKNLFTKTQGKSLKDEDVLQKLPVGTTATLFFRDLGAQISWVTVFLTEYAGPLFIYLLFYFRVPFIYGHKYDFTSSRHTVVHLACICHSSHYVKRLLETLFVHRFSHGTMPLRNIFKNCTYYWGFAAWMAYYINHPLYTPPTYGAQQVKLALTIFVMTIWAKGKHRSYLKEFRDYPPLRMPIIPFLL</sequence>
<keyword evidence="8 9" id="KW-0472">Membrane</keyword>
<dbReference type="GO" id="GO:0042761">
    <property type="term" value="P:very long-chain fatty acid biosynthetic process"/>
    <property type="evidence" value="ECO:0007669"/>
    <property type="project" value="TreeGrafter"/>
</dbReference>
<protein>
    <submittedName>
        <fullName evidence="12">Trans-2,3-enoyl-CoA reductase-like protein</fullName>
        <ecNumber evidence="12">1.3.1.93</ecNumber>
    </submittedName>
</protein>
<dbReference type="EC" id="1.3.1.93" evidence="12"/>
<feature type="transmembrane region" description="Helical" evidence="9">
    <location>
        <begin position="209"/>
        <end position="226"/>
    </location>
</feature>
<feature type="domain" description="3-oxo-5-alpha-steroid 4-dehydrogenase C-terminal" evidence="10">
    <location>
        <begin position="217"/>
        <end position="252"/>
    </location>
</feature>